<dbReference type="AlphaFoldDB" id="A0A7W7I244"/>
<dbReference type="PANTHER" id="PTHR30346">
    <property type="entry name" value="TRANSCRIPTIONAL DUAL REGULATOR HCAR-RELATED"/>
    <property type="match status" value="1"/>
</dbReference>
<name>A0A7W7I244_9ACTN</name>
<dbReference type="EMBL" id="JACHNH010000001">
    <property type="protein sequence ID" value="MBB4765074.1"/>
    <property type="molecule type" value="Genomic_DNA"/>
</dbReference>
<comment type="caution">
    <text evidence="6">The sequence shown here is derived from an EMBL/GenBank/DDBJ whole genome shotgun (WGS) entry which is preliminary data.</text>
</comment>
<gene>
    <name evidence="6" type="ORF">BJ971_005630</name>
</gene>
<proteinExistence type="inferred from homology"/>
<dbReference type="Gene3D" id="1.10.10.10">
    <property type="entry name" value="Winged helix-like DNA-binding domain superfamily/Winged helix DNA-binding domain"/>
    <property type="match status" value="1"/>
</dbReference>
<dbReference type="FunFam" id="1.10.10.10:FF:000001">
    <property type="entry name" value="LysR family transcriptional regulator"/>
    <property type="match status" value="1"/>
</dbReference>
<dbReference type="CDD" id="cd08414">
    <property type="entry name" value="PBP2_LTTR_aromatics_like"/>
    <property type="match status" value="1"/>
</dbReference>
<keyword evidence="7" id="KW-1185">Reference proteome</keyword>
<evidence type="ECO:0000256" key="2">
    <source>
        <dbReference type="ARBA" id="ARBA00023015"/>
    </source>
</evidence>
<dbReference type="Gene3D" id="3.40.190.10">
    <property type="entry name" value="Periplasmic binding protein-like II"/>
    <property type="match status" value="2"/>
</dbReference>
<keyword evidence="3 6" id="KW-0238">DNA-binding</keyword>
<organism evidence="6 7">
    <name type="scientific">Actinoplanes digitatis</name>
    <dbReference type="NCBI Taxonomy" id="1868"/>
    <lineage>
        <taxon>Bacteria</taxon>
        <taxon>Bacillati</taxon>
        <taxon>Actinomycetota</taxon>
        <taxon>Actinomycetes</taxon>
        <taxon>Micromonosporales</taxon>
        <taxon>Micromonosporaceae</taxon>
        <taxon>Actinoplanes</taxon>
    </lineage>
</organism>
<dbReference type="InterPro" id="IPR005119">
    <property type="entry name" value="LysR_subst-bd"/>
</dbReference>
<dbReference type="SUPFAM" id="SSF46785">
    <property type="entry name" value="Winged helix' DNA-binding domain"/>
    <property type="match status" value="1"/>
</dbReference>
<keyword evidence="2" id="KW-0805">Transcription regulation</keyword>
<reference evidence="6 7" key="1">
    <citation type="submission" date="2020-08" db="EMBL/GenBank/DDBJ databases">
        <title>Sequencing the genomes of 1000 actinobacteria strains.</title>
        <authorList>
            <person name="Klenk H.-P."/>
        </authorList>
    </citation>
    <scope>NUCLEOTIDE SEQUENCE [LARGE SCALE GENOMIC DNA]</scope>
    <source>
        <strain evidence="6 7">DSM 43149</strain>
    </source>
</reference>
<dbReference type="Pfam" id="PF03466">
    <property type="entry name" value="LysR_substrate"/>
    <property type="match status" value="1"/>
</dbReference>
<evidence type="ECO:0000313" key="6">
    <source>
        <dbReference type="EMBL" id="MBB4765074.1"/>
    </source>
</evidence>
<accession>A0A7W7I244</accession>
<evidence type="ECO:0000313" key="7">
    <source>
        <dbReference type="Proteomes" id="UP000578112"/>
    </source>
</evidence>
<dbReference type="InterPro" id="IPR036388">
    <property type="entry name" value="WH-like_DNA-bd_sf"/>
</dbReference>
<dbReference type="RefSeq" id="WP_184996188.1">
    <property type="nucleotide sequence ID" value="NZ_BOMK01000071.1"/>
</dbReference>
<feature type="domain" description="HTH lysR-type" evidence="5">
    <location>
        <begin position="1"/>
        <end position="58"/>
    </location>
</feature>
<evidence type="ECO:0000259" key="5">
    <source>
        <dbReference type="PROSITE" id="PS50931"/>
    </source>
</evidence>
<protein>
    <submittedName>
        <fullName evidence="6">DNA-binding transcriptional LysR family regulator</fullName>
    </submittedName>
</protein>
<dbReference type="GO" id="GO:0003700">
    <property type="term" value="F:DNA-binding transcription factor activity"/>
    <property type="evidence" value="ECO:0007669"/>
    <property type="project" value="InterPro"/>
</dbReference>
<evidence type="ECO:0000256" key="3">
    <source>
        <dbReference type="ARBA" id="ARBA00023125"/>
    </source>
</evidence>
<evidence type="ECO:0000256" key="4">
    <source>
        <dbReference type="ARBA" id="ARBA00023163"/>
    </source>
</evidence>
<dbReference type="PROSITE" id="PS50931">
    <property type="entry name" value="HTH_LYSR"/>
    <property type="match status" value="1"/>
</dbReference>
<dbReference type="Pfam" id="PF00126">
    <property type="entry name" value="HTH_1"/>
    <property type="match status" value="1"/>
</dbReference>
<dbReference type="InterPro" id="IPR036390">
    <property type="entry name" value="WH_DNA-bd_sf"/>
</dbReference>
<sequence>MEMRHLRYFVVLAEECHFGRAAKRLHMAQSPLSHQIRQLEDELGVALFQRTTRRVALTAAGERYLERVREVLRGVEVAGEEARRIAAGDTGHLAIGFTGSATYEMLPTLSRDLRNSFPGIELDLKGELLTPDQVAALLSGELDVGFLRPPVRDPGLDVHVLRSEPLIVALPVSHPLAHRRRVRLEDLDDEDFISYPSHGRSVVHDLVADACRRAGFTPRVVEEVAETSTIISFVAAGLGVALVPASVANLRVTGARYRPLVGDPASVELAVAIRVADASPLAVKVRDRAIALTTEAHRID</sequence>
<dbReference type="GO" id="GO:0032993">
    <property type="term" value="C:protein-DNA complex"/>
    <property type="evidence" value="ECO:0007669"/>
    <property type="project" value="TreeGrafter"/>
</dbReference>
<keyword evidence="4" id="KW-0804">Transcription</keyword>
<dbReference type="PRINTS" id="PR00039">
    <property type="entry name" value="HTHLYSR"/>
</dbReference>
<dbReference type="GO" id="GO:0003677">
    <property type="term" value="F:DNA binding"/>
    <property type="evidence" value="ECO:0007669"/>
    <property type="project" value="UniProtKB-KW"/>
</dbReference>
<dbReference type="SUPFAM" id="SSF53850">
    <property type="entry name" value="Periplasmic binding protein-like II"/>
    <property type="match status" value="1"/>
</dbReference>
<dbReference type="InterPro" id="IPR000847">
    <property type="entry name" value="LysR_HTH_N"/>
</dbReference>
<comment type="similarity">
    <text evidence="1">Belongs to the LysR transcriptional regulatory family.</text>
</comment>
<evidence type="ECO:0000256" key="1">
    <source>
        <dbReference type="ARBA" id="ARBA00009437"/>
    </source>
</evidence>
<dbReference type="Proteomes" id="UP000578112">
    <property type="component" value="Unassembled WGS sequence"/>
</dbReference>
<dbReference type="PANTHER" id="PTHR30346:SF0">
    <property type="entry name" value="HCA OPERON TRANSCRIPTIONAL ACTIVATOR HCAR"/>
    <property type="match status" value="1"/>
</dbReference>